<sequence length="216" mass="24489">LNQTLSKQVETFAVNNFTNYTIGVHLREKKATRGLITPIEHFSETVKLLMLGMKNMNITIFVAADSNIGREKLVNLLHEITTYNNNSIKIVHTNDDMDVKNPYNTNTGTEAGALTDMKLLSLCDDLVITYGSSFGFVTSAWSLKASRPRGPFVVMPIKNSSKDFDDALKVWMWGATASEPCMYLSKWVIDKEDKEISKTFKSNPLWMHYSQCHWPL</sequence>
<evidence type="ECO:0000313" key="1">
    <source>
        <dbReference type="EMBL" id="CAG8649479.1"/>
    </source>
</evidence>
<feature type="non-terminal residue" evidence="1">
    <location>
        <position position="1"/>
    </location>
</feature>
<dbReference type="AlphaFoldDB" id="A0A9N9H335"/>
<dbReference type="OrthoDB" id="2413580at2759"/>
<protein>
    <submittedName>
        <fullName evidence="1">24641_t:CDS:1</fullName>
    </submittedName>
</protein>
<accession>A0A9N9H335</accession>
<keyword evidence="2" id="KW-1185">Reference proteome</keyword>
<reference evidence="1" key="1">
    <citation type="submission" date="2021-06" db="EMBL/GenBank/DDBJ databases">
        <authorList>
            <person name="Kallberg Y."/>
            <person name="Tangrot J."/>
            <person name="Rosling A."/>
        </authorList>
    </citation>
    <scope>NUCLEOTIDE SEQUENCE</scope>
    <source>
        <strain evidence="1">FL966</strain>
    </source>
</reference>
<evidence type="ECO:0000313" key="2">
    <source>
        <dbReference type="Proteomes" id="UP000789759"/>
    </source>
</evidence>
<name>A0A9N9H335_9GLOM</name>
<dbReference type="Proteomes" id="UP000789759">
    <property type="component" value="Unassembled WGS sequence"/>
</dbReference>
<dbReference type="EMBL" id="CAJVQA010006982">
    <property type="protein sequence ID" value="CAG8649479.1"/>
    <property type="molecule type" value="Genomic_DNA"/>
</dbReference>
<gene>
    <name evidence="1" type="ORF">CPELLU_LOCUS9255</name>
</gene>
<organism evidence="1 2">
    <name type="scientific">Cetraspora pellucida</name>
    <dbReference type="NCBI Taxonomy" id="1433469"/>
    <lineage>
        <taxon>Eukaryota</taxon>
        <taxon>Fungi</taxon>
        <taxon>Fungi incertae sedis</taxon>
        <taxon>Mucoromycota</taxon>
        <taxon>Glomeromycotina</taxon>
        <taxon>Glomeromycetes</taxon>
        <taxon>Diversisporales</taxon>
        <taxon>Gigasporaceae</taxon>
        <taxon>Cetraspora</taxon>
    </lineage>
</organism>
<proteinExistence type="predicted"/>
<comment type="caution">
    <text evidence="1">The sequence shown here is derived from an EMBL/GenBank/DDBJ whole genome shotgun (WGS) entry which is preliminary data.</text>
</comment>
<dbReference type="Gene3D" id="3.40.50.11350">
    <property type="match status" value="1"/>
</dbReference>